<dbReference type="EMBL" id="WEGI01000009">
    <property type="protein sequence ID" value="MQY28553.1"/>
    <property type="molecule type" value="Genomic_DNA"/>
</dbReference>
<proteinExistence type="predicted"/>
<keyword evidence="1" id="KW-0732">Signal</keyword>
<organism evidence="2 3">
    <name type="scientific">Nocardia aurantia</name>
    <dbReference type="NCBI Taxonomy" id="2585199"/>
    <lineage>
        <taxon>Bacteria</taxon>
        <taxon>Bacillati</taxon>
        <taxon>Actinomycetota</taxon>
        <taxon>Actinomycetes</taxon>
        <taxon>Mycobacteriales</taxon>
        <taxon>Nocardiaceae</taxon>
        <taxon>Nocardia</taxon>
    </lineage>
</organism>
<keyword evidence="3" id="KW-1185">Reference proteome</keyword>
<dbReference type="AlphaFoldDB" id="A0A7K0DS16"/>
<feature type="chain" id="PRO_5029682351" description="Secreted protein" evidence="1">
    <location>
        <begin position="19"/>
        <end position="257"/>
    </location>
</feature>
<sequence length="257" mass="25310">MLAAAVGVTLACAPAAVAAPTPAPQTPMAAAVSDPVPMVPEGVPIDALASLVPAIVGAIATGHTAGAIASPGQQAILDQARTVLAGAPLPPQVKQSLQGVITFLDGSGGGGPAVPYDGPAFAQFLYPSIGRGCIGPQSDSVATALAVPGPADLPLPGPQSGQTGFVLTALGTHGPTPVQNPLMTVQWLNLDTGRTGIVPLTDELHINPDGPATLSAIADTGRGRVVAVVAGSLTTAVADEAPITCSFIPTMGFFMVN</sequence>
<evidence type="ECO:0008006" key="4">
    <source>
        <dbReference type="Google" id="ProtNLM"/>
    </source>
</evidence>
<name>A0A7K0DS16_9NOCA</name>
<evidence type="ECO:0000313" key="2">
    <source>
        <dbReference type="EMBL" id="MQY28553.1"/>
    </source>
</evidence>
<protein>
    <recommendedName>
        <fullName evidence="4">Secreted protein</fullName>
    </recommendedName>
</protein>
<dbReference type="Proteomes" id="UP000431401">
    <property type="component" value="Unassembled WGS sequence"/>
</dbReference>
<evidence type="ECO:0000256" key="1">
    <source>
        <dbReference type="SAM" id="SignalP"/>
    </source>
</evidence>
<gene>
    <name evidence="2" type="ORF">NRB56_41370</name>
</gene>
<reference evidence="2 3" key="1">
    <citation type="submission" date="2019-10" db="EMBL/GenBank/DDBJ databases">
        <title>Nocardia macrotermitis sp. nov. and Nocardia aurantia sp. nov., isolated from the gut of fungus growing-termite Macrotermes natalensis.</title>
        <authorList>
            <person name="Benndorf R."/>
            <person name="Schwitalla J."/>
            <person name="Martin K."/>
            <person name="De Beer W."/>
            <person name="Kaster A.-K."/>
            <person name="Vollmers J."/>
            <person name="Poulsen M."/>
            <person name="Beemelmanns C."/>
        </authorList>
    </citation>
    <scope>NUCLEOTIDE SEQUENCE [LARGE SCALE GENOMIC DNA]</scope>
    <source>
        <strain evidence="2 3">RB56</strain>
    </source>
</reference>
<evidence type="ECO:0000313" key="3">
    <source>
        <dbReference type="Proteomes" id="UP000431401"/>
    </source>
</evidence>
<comment type="caution">
    <text evidence="2">The sequence shown here is derived from an EMBL/GenBank/DDBJ whole genome shotgun (WGS) entry which is preliminary data.</text>
</comment>
<feature type="signal peptide" evidence="1">
    <location>
        <begin position="1"/>
        <end position="18"/>
    </location>
</feature>
<accession>A0A7K0DS16</accession>